<name>A0A086M127_TOXGO</name>
<feature type="region of interest" description="Disordered" evidence="7">
    <location>
        <begin position="165"/>
        <end position="192"/>
    </location>
</feature>
<feature type="binding site" evidence="5">
    <location>
        <position position="327"/>
    </location>
    <ligand>
        <name>substrate</name>
    </ligand>
</feature>
<evidence type="ECO:0000256" key="1">
    <source>
        <dbReference type="ARBA" id="ARBA00010518"/>
    </source>
</evidence>
<gene>
    <name evidence="10" type="ORF">TGRUB_288740</name>
</gene>
<feature type="compositionally biased region" description="Low complexity" evidence="7">
    <location>
        <begin position="171"/>
        <end position="181"/>
    </location>
</feature>
<dbReference type="EMBL" id="AFYV02001234">
    <property type="protein sequence ID" value="KFG62595.1"/>
    <property type="molecule type" value="Genomic_DNA"/>
</dbReference>
<dbReference type="SMART" id="SM00870">
    <property type="entry name" value="Asparaginase"/>
    <property type="match status" value="1"/>
</dbReference>
<keyword evidence="10" id="KW-0378">Hydrolase</keyword>
<dbReference type="GO" id="GO:0004067">
    <property type="term" value="F:asparaginase activity"/>
    <property type="evidence" value="ECO:0007669"/>
    <property type="project" value="UniProtKB-UniRule"/>
</dbReference>
<comment type="similarity">
    <text evidence="1">Belongs to the asparaginase 1 family.</text>
</comment>
<accession>A0A086M127</accession>
<dbReference type="Gene3D" id="3.40.50.40">
    <property type="match status" value="1"/>
</dbReference>
<dbReference type="OrthoDB" id="427002at2759"/>
<feature type="binding site" evidence="5">
    <location>
        <begin position="358"/>
        <end position="359"/>
    </location>
    <ligand>
        <name>substrate</name>
    </ligand>
</feature>
<evidence type="ECO:0000259" key="9">
    <source>
        <dbReference type="Pfam" id="PF17763"/>
    </source>
</evidence>
<reference evidence="10 11" key="1">
    <citation type="submission" date="2014-05" db="EMBL/GenBank/DDBJ databases">
        <authorList>
            <person name="Sibley D."/>
            <person name="Venepally P."/>
            <person name="Karamycheva S."/>
            <person name="Hadjithomas M."/>
            <person name="Khan A."/>
            <person name="Brunk B."/>
            <person name="Roos D."/>
            <person name="Caler E."/>
            <person name="Lorenzi H."/>
        </authorList>
    </citation>
    <scope>NUCLEOTIDE SEQUENCE [LARGE SCALE GENOMIC DNA]</scope>
    <source>
        <strain evidence="10 11">RUB</strain>
    </source>
</reference>
<evidence type="ECO:0000313" key="11">
    <source>
        <dbReference type="Proteomes" id="UP000028834"/>
    </source>
</evidence>
<dbReference type="PROSITE" id="PS00917">
    <property type="entry name" value="ASN_GLN_ASE_2"/>
    <property type="match status" value="1"/>
</dbReference>
<evidence type="ECO:0000256" key="7">
    <source>
        <dbReference type="SAM" id="MobiDB-lite"/>
    </source>
</evidence>
<feature type="domain" description="L-asparaginase N-terminal" evidence="8">
    <location>
        <begin position="273"/>
        <end position="458"/>
    </location>
</feature>
<dbReference type="Gene3D" id="3.40.50.1170">
    <property type="entry name" value="L-asparaginase, N-terminal domain"/>
    <property type="match status" value="1"/>
</dbReference>
<dbReference type="Proteomes" id="UP000028834">
    <property type="component" value="Unassembled WGS sequence"/>
</dbReference>
<feature type="region of interest" description="Disordered" evidence="7">
    <location>
        <begin position="1"/>
        <end position="27"/>
    </location>
</feature>
<dbReference type="PANTHER" id="PTHR11707">
    <property type="entry name" value="L-ASPARAGINASE"/>
    <property type="match status" value="1"/>
</dbReference>
<dbReference type="PRINTS" id="PR00139">
    <property type="entry name" value="ASNGLNASE"/>
</dbReference>
<dbReference type="Pfam" id="PF00710">
    <property type="entry name" value="Asparaginase"/>
    <property type="match status" value="1"/>
</dbReference>
<evidence type="ECO:0000259" key="8">
    <source>
        <dbReference type="Pfam" id="PF00710"/>
    </source>
</evidence>
<feature type="active site" description="O-isoaspartyl threonine intermediate" evidence="4">
    <location>
        <position position="281"/>
    </location>
</feature>
<dbReference type="PIRSF" id="PIRSF001220">
    <property type="entry name" value="L-ASNase_gatD"/>
    <property type="match status" value="1"/>
</dbReference>
<evidence type="ECO:0000256" key="4">
    <source>
        <dbReference type="PIRSR" id="PIRSR001220-1"/>
    </source>
</evidence>
<dbReference type="InterPro" id="IPR041725">
    <property type="entry name" value="L-asparaginase_I"/>
</dbReference>
<feature type="active site" evidence="6">
    <location>
        <position position="358"/>
    </location>
</feature>
<dbReference type="EC" id="3.5.1.1" evidence="2"/>
<dbReference type="SUPFAM" id="SSF53774">
    <property type="entry name" value="Glutaminase/Asparaginase"/>
    <property type="match status" value="1"/>
</dbReference>
<dbReference type="Pfam" id="PF17763">
    <property type="entry name" value="Asparaginase_C"/>
    <property type="match status" value="1"/>
</dbReference>
<comment type="caution">
    <text evidence="10">The sequence shown here is derived from an EMBL/GenBank/DDBJ whole genome shotgun (WGS) entry which is preliminary data.</text>
</comment>
<dbReference type="InterPro" id="IPR027474">
    <property type="entry name" value="L-asparaginase_N"/>
</dbReference>
<evidence type="ECO:0000313" key="10">
    <source>
        <dbReference type="EMBL" id="KFG62595.1"/>
    </source>
</evidence>
<dbReference type="SFLD" id="SFLDS00057">
    <property type="entry name" value="Glutaminase/Asparaginase"/>
    <property type="match status" value="1"/>
</dbReference>
<dbReference type="VEuPathDB" id="ToxoDB:TGRUB_288740"/>
<feature type="domain" description="Asparaginase/glutaminase C-terminal" evidence="9">
    <location>
        <begin position="478"/>
        <end position="595"/>
    </location>
</feature>
<comment type="catalytic activity">
    <reaction evidence="3">
        <text>L-asparagine + H2O = L-aspartate + NH4(+)</text>
        <dbReference type="Rhea" id="RHEA:21016"/>
        <dbReference type="ChEBI" id="CHEBI:15377"/>
        <dbReference type="ChEBI" id="CHEBI:28938"/>
        <dbReference type="ChEBI" id="CHEBI:29991"/>
        <dbReference type="ChEBI" id="CHEBI:58048"/>
        <dbReference type="EC" id="3.5.1.1"/>
    </reaction>
</comment>
<dbReference type="InterPro" id="IPR040919">
    <property type="entry name" value="Asparaginase_C"/>
</dbReference>
<dbReference type="InterPro" id="IPR027475">
    <property type="entry name" value="Asparaginase/glutaminase_AS2"/>
</dbReference>
<dbReference type="InterPro" id="IPR037152">
    <property type="entry name" value="L-asparaginase_N_sf"/>
</dbReference>
<dbReference type="PANTHER" id="PTHR11707:SF28">
    <property type="entry name" value="60 KDA LYSOPHOSPHOLIPASE"/>
    <property type="match status" value="1"/>
</dbReference>
<evidence type="ECO:0000256" key="6">
    <source>
        <dbReference type="PROSITE-ProRule" id="PRU10100"/>
    </source>
</evidence>
<dbReference type="AlphaFoldDB" id="A0A086M127"/>
<dbReference type="InterPro" id="IPR006034">
    <property type="entry name" value="Asparaginase/glutaminase-like"/>
</dbReference>
<dbReference type="PROSITE" id="PS51732">
    <property type="entry name" value="ASN_GLN_ASE_3"/>
    <property type="match status" value="1"/>
</dbReference>
<organism evidence="10 11">
    <name type="scientific">Toxoplasma gondii RUB</name>
    <dbReference type="NCBI Taxonomy" id="935652"/>
    <lineage>
        <taxon>Eukaryota</taxon>
        <taxon>Sar</taxon>
        <taxon>Alveolata</taxon>
        <taxon>Apicomplexa</taxon>
        <taxon>Conoidasida</taxon>
        <taxon>Coccidia</taxon>
        <taxon>Eucoccidiorida</taxon>
        <taxon>Eimeriorina</taxon>
        <taxon>Sarcocystidae</taxon>
        <taxon>Toxoplasma</taxon>
    </lineage>
</organism>
<dbReference type="PIRSF" id="PIRSF500176">
    <property type="entry name" value="L_ASNase"/>
    <property type="match status" value="1"/>
</dbReference>
<sequence length="673" mass="71013">MNPAHSIEPSAESGGAQPSDSALASGAGAASLSTPVLRACSSAPHLTESRLPGSLQLVNGRHERLPANFGSVSQRMTVNDHTVVCLSADITPLHLSAAVTDCGLDMQEIKSKRTNTQNSLDFEGAALHISPAAAPVTAPGADISGDKQLHHLSEATDAAVASFPANASEKPAGSAAASPSGGTTGPVSRFDGAVIKPVPGSDTGKVHAEADNSMHAPGSRAHLLGDPVALSAGTGVFAPATDPSVATAATLLSSSSPGTSGVTTTLLPQKPLILIIITGGTICMDYGGELSSMRPTRLAQRLQDLPEMRDPNLPYFDVLEWDTLVDSSEIGLPQWRLLAQQIHNFYGDYDGFVVLHGTDTMAYTAAALSFMLENLGKPVVMTGAMLPMMHISTDAKRNLAVSMMMAGYSQLTELVVIFGSRVLRGTRVSKVDCSRIDAFESPNFPALGCVGVDVVLHDELLLKPPVRGFRIFTQFCLNVAVVPITPFLPVDRLKRVFEDPKRPLAVVLQLYGSGTAPSTKELLDTIKAAIENGINIVATTQCRRGSANLLAYESGVWLSNLGVINGKDLTLEACVAKLAYLMGKGYTGAPLKDLMESDIRGELTESPNKVSGVSNVLDVAEVQGDRSKSCVRDEKREMFAQSPSQGGNEEKLVSQNLGACTLYRHRPRELAEA</sequence>
<evidence type="ECO:0000256" key="3">
    <source>
        <dbReference type="ARBA" id="ARBA00049366"/>
    </source>
</evidence>
<dbReference type="CDD" id="cd08963">
    <property type="entry name" value="L-asparaginase_I"/>
    <property type="match status" value="1"/>
</dbReference>
<dbReference type="InterPro" id="IPR027473">
    <property type="entry name" value="L-asparaginase_C"/>
</dbReference>
<dbReference type="InterPro" id="IPR036152">
    <property type="entry name" value="Asp/glu_Ase-like_sf"/>
</dbReference>
<evidence type="ECO:0000256" key="5">
    <source>
        <dbReference type="PIRSR" id="PIRSR001220-2"/>
    </source>
</evidence>
<proteinExistence type="inferred from homology"/>
<dbReference type="FunFam" id="3.40.50.1170:FF:000001">
    <property type="entry name" value="L-asparaginase 2"/>
    <property type="match status" value="1"/>
</dbReference>
<protein>
    <recommendedName>
        <fullName evidence="2">asparaginase</fullName>
        <ecNumber evidence="2">3.5.1.1</ecNumber>
    </recommendedName>
</protein>
<dbReference type="GO" id="GO:0009066">
    <property type="term" value="P:aspartate family amino acid metabolic process"/>
    <property type="evidence" value="ECO:0007669"/>
    <property type="project" value="UniProtKB-ARBA"/>
</dbReference>
<evidence type="ECO:0000256" key="2">
    <source>
        <dbReference type="ARBA" id="ARBA00012920"/>
    </source>
</evidence>